<dbReference type="Proteomes" id="UP000015102">
    <property type="component" value="Unassembled WGS sequence"/>
</dbReference>
<dbReference type="HOGENOM" id="CLU_1984116_0_0_1"/>
<dbReference type="EMBL" id="CAQQ02191528">
    <property type="status" value="NOT_ANNOTATED_CDS"/>
    <property type="molecule type" value="Genomic_DNA"/>
</dbReference>
<name>T1GQZ2_MEGSC</name>
<dbReference type="EnsemblMetazoa" id="MESCA006058-RA">
    <property type="protein sequence ID" value="MESCA006058-PA"/>
    <property type="gene ID" value="MESCA006058"/>
</dbReference>
<sequence>MISSSISKVYEISYESSRLTGFFFLFSFPTLQQKATKAKKGKQQHKLTVFVVANSEATAKSRTNEKVRRLFLLACAFQMKYYFRKKLQSLGKLQNEEASSQAVVEEVLPISDDSPENNIIQYIECK</sequence>
<reference evidence="1" key="2">
    <citation type="submission" date="2015-06" db="UniProtKB">
        <authorList>
            <consortium name="EnsemblMetazoa"/>
        </authorList>
    </citation>
    <scope>IDENTIFICATION</scope>
</reference>
<dbReference type="AlphaFoldDB" id="T1GQZ2"/>
<accession>T1GQZ2</accession>
<reference evidence="2" key="1">
    <citation type="submission" date="2013-02" db="EMBL/GenBank/DDBJ databases">
        <authorList>
            <person name="Hughes D."/>
        </authorList>
    </citation>
    <scope>NUCLEOTIDE SEQUENCE</scope>
    <source>
        <strain>Durham</strain>
        <strain evidence="2">NC isolate 2 -- Noor lab</strain>
    </source>
</reference>
<evidence type="ECO:0000313" key="1">
    <source>
        <dbReference type="EnsemblMetazoa" id="MESCA006058-PA"/>
    </source>
</evidence>
<proteinExistence type="predicted"/>
<organism evidence="1 2">
    <name type="scientific">Megaselia scalaris</name>
    <name type="common">Humpbacked fly</name>
    <name type="synonym">Phora scalaris</name>
    <dbReference type="NCBI Taxonomy" id="36166"/>
    <lineage>
        <taxon>Eukaryota</taxon>
        <taxon>Metazoa</taxon>
        <taxon>Ecdysozoa</taxon>
        <taxon>Arthropoda</taxon>
        <taxon>Hexapoda</taxon>
        <taxon>Insecta</taxon>
        <taxon>Pterygota</taxon>
        <taxon>Neoptera</taxon>
        <taxon>Endopterygota</taxon>
        <taxon>Diptera</taxon>
        <taxon>Brachycera</taxon>
        <taxon>Muscomorpha</taxon>
        <taxon>Platypezoidea</taxon>
        <taxon>Phoridae</taxon>
        <taxon>Megaseliini</taxon>
        <taxon>Megaselia</taxon>
    </lineage>
</organism>
<keyword evidence="2" id="KW-1185">Reference proteome</keyword>
<protein>
    <submittedName>
        <fullName evidence="1">Uncharacterized protein</fullName>
    </submittedName>
</protein>
<evidence type="ECO:0000313" key="2">
    <source>
        <dbReference type="Proteomes" id="UP000015102"/>
    </source>
</evidence>
<dbReference type="EMBL" id="CAQQ02191529">
    <property type="status" value="NOT_ANNOTATED_CDS"/>
    <property type="molecule type" value="Genomic_DNA"/>
</dbReference>